<feature type="domain" description="YdbS-like PH" evidence="2">
    <location>
        <begin position="267"/>
        <end position="346"/>
    </location>
</feature>
<gene>
    <name evidence="3" type="ORF">VRU48_01080</name>
</gene>
<evidence type="ECO:0000313" key="4">
    <source>
        <dbReference type="Proteomes" id="UP001336835"/>
    </source>
</evidence>
<dbReference type="PANTHER" id="PTHR34473">
    <property type="entry name" value="UPF0699 TRANSMEMBRANE PROTEIN YDBS"/>
    <property type="match status" value="1"/>
</dbReference>
<keyword evidence="1" id="KW-1133">Transmembrane helix</keyword>
<dbReference type="InterPro" id="IPR014529">
    <property type="entry name" value="UCP026631"/>
</dbReference>
<feature type="transmembrane region" description="Helical" evidence="1">
    <location>
        <begin position="12"/>
        <end position="40"/>
    </location>
</feature>
<feature type="transmembrane region" description="Helical" evidence="1">
    <location>
        <begin position="390"/>
        <end position="410"/>
    </location>
</feature>
<sequence>MNQDFSQPQRQSVTGIIIMTGNMLQQIIRALIVPIALMVFKTDYKQMLYFVILVGAILVISLVFGYLSYRRFTFFLDEAKQEFVINKGIFKRTQLTIQLDKIQQVNINQSLLQKVIGIYSLHIDTAGTESKEVGIKAIDEQSAYHLKEKLLNHKPSVHPHETEELATPAPAVPLLKISAGTLFKVGLTSNYGRSLALLIGFAFAAFHNIKELLKAFDTDNGQVENVLEKGITAFSVSLLIVLVLFILLATNIIRTFVKYFDFQISKQNGSLLIASGLFSRNHTLLSPKKVQITAYSQNYFQKKFNFMNLTLRQAHAGKEQSEKELHKSNLEVPGCNLAEKEALLQLILGKTPPQGQLFIPNFRFLNLPIFFNLVIPVGIYLLLASNMPQLWPFYPLAIAYFVVGLLMIYISYTKHRLRVSEDFIVKQKGIWDISNEIVFSHKIQSITTFQFPWHKSVDVGHLHLHTAAGIIRFKYGNYTEIKQLVNYWLYQLESGSEEWM</sequence>
<feature type="domain" description="YdbS-like PH" evidence="2">
    <location>
        <begin position="69"/>
        <end position="149"/>
    </location>
</feature>
<evidence type="ECO:0000313" key="3">
    <source>
        <dbReference type="EMBL" id="MEE1943679.1"/>
    </source>
</evidence>
<dbReference type="PIRSF" id="PIRSF026631">
    <property type="entry name" value="UCP026631"/>
    <property type="match status" value="1"/>
</dbReference>
<reference evidence="3 4" key="1">
    <citation type="submission" date="2024-01" db="EMBL/GenBank/DDBJ databases">
        <title>Pedobacter sp. nov., isolated from fresh soil.</title>
        <authorList>
            <person name="Le N.T.T."/>
        </authorList>
    </citation>
    <scope>NUCLEOTIDE SEQUENCE [LARGE SCALE GENOMIC DNA]</scope>
    <source>
        <strain evidence="3 4">KR3-3</strain>
    </source>
</reference>
<keyword evidence="1" id="KW-0812">Transmembrane</keyword>
<feature type="transmembrane region" description="Helical" evidence="1">
    <location>
        <begin position="191"/>
        <end position="210"/>
    </location>
</feature>
<dbReference type="Pfam" id="PF03703">
    <property type="entry name" value="bPH_2"/>
    <property type="match status" value="3"/>
</dbReference>
<feature type="transmembrane region" description="Helical" evidence="1">
    <location>
        <begin position="46"/>
        <end position="67"/>
    </location>
</feature>
<dbReference type="Proteomes" id="UP001336835">
    <property type="component" value="Unassembled WGS sequence"/>
</dbReference>
<feature type="domain" description="YdbS-like PH" evidence="2">
    <location>
        <begin position="412"/>
        <end position="483"/>
    </location>
</feature>
<proteinExistence type="predicted"/>
<dbReference type="InterPro" id="IPR005182">
    <property type="entry name" value="YdbS-like_PH"/>
</dbReference>
<evidence type="ECO:0000256" key="1">
    <source>
        <dbReference type="SAM" id="Phobius"/>
    </source>
</evidence>
<evidence type="ECO:0000259" key="2">
    <source>
        <dbReference type="Pfam" id="PF03703"/>
    </source>
</evidence>
<dbReference type="PANTHER" id="PTHR34473:SF2">
    <property type="entry name" value="UPF0699 TRANSMEMBRANE PROTEIN YDBT"/>
    <property type="match status" value="1"/>
</dbReference>
<name>A0ABU7I2I5_9SPHI</name>
<accession>A0ABU7I2I5</accession>
<comment type="caution">
    <text evidence="3">The sequence shown here is derived from an EMBL/GenBank/DDBJ whole genome shotgun (WGS) entry which is preliminary data.</text>
</comment>
<organism evidence="3 4">
    <name type="scientific">Pedobacter albus</name>
    <dbReference type="NCBI Taxonomy" id="3113905"/>
    <lineage>
        <taxon>Bacteria</taxon>
        <taxon>Pseudomonadati</taxon>
        <taxon>Bacteroidota</taxon>
        <taxon>Sphingobacteriia</taxon>
        <taxon>Sphingobacteriales</taxon>
        <taxon>Sphingobacteriaceae</taxon>
        <taxon>Pedobacter</taxon>
    </lineage>
</organism>
<dbReference type="EMBL" id="JAZDQT010000001">
    <property type="protein sequence ID" value="MEE1943679.1"/>
    <property type="molecule type" value="Genomic_DNA"/>
</dbReference>
<keyword evidence="1" id="KW-0472">Membrane</keyword>
<feature type="transmembrane region" description="Helical" evidence="1">
    <location>
        <begin position="230"/>
        <end position="253"/>
    </location>
</feature>
<dbReference type="RefSeq" id="WP_330106083.1">
    <property type="nucleotide sequence ID" value="NZ_JAZDQT010000001.1"/>
</dbReference>
<keyword evidence="4" id="KW-1185">Reference proteome</keyword>
<protein>
    <submittedName>
        <fullName evidence="3">PH domain-containing protein</fullName>
    </submittedName>
</protein>
<feature type="transmembrane region" description="Helical" evidence="1">
    <location>
        <begin position="364"/>
        <end position="384"/>
    </location>
</feature>